<dbReference type="Proteomes" id="UP001597295">
    <property type="component" value="Unassembled WGS sequence"/>
</dbReference>
<proteinExistence type="predicted"/>
<accession>A0ABW5DLG2</accession>
<keyword evidence="2" id="KW-1185">Reference proteome</keyword>
<dbReference type="RefSeq" id="WP_379874851.1">
    <property type="nucleotide sequence ID" value="NZ_JBHUIP010000003.1"/>
</dbReference>
<evidence type="ECO:0000313" key="2">
    <source>
        <dbReference type="Proteomes" id="UP001597295"/>
    </source>
</evidence>
<dbReference type="EMBL" id="JBHUIP010000003">
    <property type="protein sequence ID" value="MFD2261937.1"/>
    <property type="molecule type" value="Genomic_DNA"/>
</dbReference>
<sequence length="78" mass="8523">MAGRIDLWVAGSKVGPWIAAQEGQPGTLNNVLELEGIGGDFWLACNPGTATDELAKLDSAVREIVTDPVREKIERRYR</sequence>
<evidence type="ECO:0000313" key="1">
    <source>
        <dbReference type="EMBL" id="MFD2261937.1"/>
    </source>
</evidence>
<protein>
    <submittedName>
        <fullName evidence="1">Uncharacterized protein</fullName>
    </submittedName>
</protein>
<comment type="caution">
    <text evidence="1">The sequence shown here is derived from an EMBL/GenBank/DDBJ whole genome shotgun (WGS) entry which is preliminary data.</text>
</comment>
<organism evidence="1 2">
    <name type="scientific">Lacibacterium aquatile</name>
    <dbReference type="NCBI Taxonomy" id="1168082"/>
    <lineage>
        <taxon>Bacteria</taxon>
        <taxon>Pseudomonadati</taxon>
        <taxon>Pseudomonadota</taxon>
        <taxon>Alphaproteobacteria</taxon>
        <taxon>Rhodospirillales</taxon>
        <taxon>Rhodospirillaceae</taxon>
    </lineage>
</organism>
<gene>
    <name evidence="1" type="ORF">ACFSM5_03495</name>
</gene>
<reference evidence="2" key="1">
    <citation type="journal article" date="2019" name="Int. J. Syst. Evol. Microbiol.">
        <title>The Global Catalogue of Microorganisms (GCM) 10K type strain sequencing project: providing services to taxonomists for standard genome sequencing and annotation.</title>
        <authorList>
            <consortium name="The Broad Institute Genomics Platform"/>
            <consortium name="The Broad Institute Genome Sequencing Center for Infectious Disease"/>
            <person name="Wu L."/>
            <person name="Ma J."/>
        </authorList>
    </citation>
    <scope>NUCLEOTIDE SEQUENCE [LARGE SCALE GENOMIC DNA]</scope>
    <source>
        <strain evidence="2">CGMCC 1.19062</strain>
    </source>
</reference>
<name>A0ABW5DLG2_9PROT</name>